<dbReference type="Proteomes" id="UP000515135">
    <property type="component" value="Unplaced"/>
</dbReference>
<protein>
    <submittedName>
        <fullName evidence="4">Uncharacterized protein LOC109486908</fullName>
    </submittedName>
</protein>
<gene>
    <name evidence="4" type="primary">LOC109486908</name>
</gene>
<evidence type="ECO:0000313" key="3">
    <source>
        <dbReference type="Proteomes" id="UP000515135"/>
    </source>
</evidence>
<evidence type="ECO:0000256" key="1">
    <source>
        <dbReference type="SAM" id="MobiDB-lite"/>
    </source>
</evidence>
<sequence>MPSDRARVLPLLGTPRPPSPPEDREAIGEPDPPRTGLYCASRWCARELTLVSSHLFPGVLSPVPGVFSLECCYLYLYRYSMYCYLTSLLYRCARSFTGVPCTVPDLYMCTVPDLYRCTVFCYLFLHRCPMYCYLYLYMCAIYCYLFLAVQRCAMYCYLFLSNRY</sequence>
<keyword evidence="2" id="KW-1133">Transmembrane helix</keyword>
<dbReference type="AlphaFoldDB" id="A0A6P4ZYZ9"/>
<feature type="region of interest" description="Disordered" evidence="1">
    <location>
        <begin position="1"/>
        <end position="32"/>
    </location>
</feature>
<dbReference type="RefSeq" id="XP_019646375.1">
    <property type="nucleotide sequence ID" value="XM_019790816.1"/>
</dbReference>
<evidence type="ECO:0000313" key="4">
    <source>
        <dbReference type="RefSeq" id="XP_019646375.1"/>
    </source>
</evidence>
<evidence type="ECO:0000256" key="2">
    <source>
        <dbReference type="SAM" id="Phobius"/>
    </source>
</evidence>
<proteinExistence type="predicted"/>
<dbReference type="GeneID" id="109486908"/>
<keyword evidence="3" id="KW-1185">Reference proteome</keyword>
<keyword evidence="2" id="KW-0472">Membrane</keyword>
<feature type="transmembrane region" description="Helical" evidence="2">
    <location>
        <begin position="134"/>
        <end position="160"/>
    </location>
</feature>
<accession>A0A6P4ZYZ9</accession>
<keyword evidence="2" id="KW-0812">Transmembrane</keyword>
<name>A0A6P4ZYZ9_BRABE</name>
<dbReference type="KEGG" id="bbel:109486908"/>
<organism evidence="3 4">
    <name type="scientific">Branchiostoma belcheri</name>
    <name type="common">Amphioxus</name>
    <dbReference type="NCBI Taxonomy" id="7741"/>
    <lineage>
        <taxon>Eukaryota</taxon>
        <taxon>Metazoa</taxon>
        <taxon>Chordata</taxon>
        <taxon>Cephalochordata</taxon>
        <taxon>Leptocardii</taxon>
        <taxon>Amphioxiformes</taxon>
        <taxon>Branchiostomatidae</taxon>
        <taxon>Branchiostoma</taxon>
    </lineage>
</organism>
<reference evidence="4" key="1">
    <citation type="submission" date="2025-08" db="UniProtKB">
        <authorList>
            <consortium name="RefSeq"/>
        </authorList>
    </citation>
    <scope>IDENTIFICATION</scope>
    <source>
        <tissue evidence="4">Gonad</tissue>
    </source>
</reference>